<evidence type="ECO:0000313" key="2">
    <source>
        <dbReference type="EMBL" id="MBA2873635.1"/>
    </source>
</evidence>
<protein>
    <submittedName>
        <fullName evidence="2">Serine/threonine protein kinase</fullName>
    </submittedName>
</protein>
<gene>
    <name evidence="2" type="ORF">HNR31_000387</name>
</gene>
<dbReference type="Gene3D" id="3.90.1200.10">
    <property type="match status" value="1"/>
</dbReference>
<dbReference type="RefSeq" id="WP_181554549.1">
    <property type="nucleotide sequence ID" value="NZ_CP064060.1"/>
</dbReference>
<dbReference type="InterPro" id="IPR047175">
    <property type="entry name" value="CotS-like"/>
</dbReference>
<feature type="domain" description="Aminoglycoside phosphotransferase" evidence="1">
    <location>
        <begin position="34"/>
        <end position="237"/>
    </location>
</feature>
<proteinExistence type="predicted"/>
<keyword evidence="3" id="KW-1185">Reference proteome</keyword>
<evidence type="ECO:0000313" key="3">
    <source>
        <dbReference type="Proteomes" id="UP000523087"/>
    </source>
</evidence>
<keyword evidence="2" id="KW-0808">Transferase</keyword>
<dbReference type="InterPro" id="IPR011009">
    <property type="entry name" value="Kinase-like_dom_sf"/>
</dbReference>
<dbReference type="AlphaFoldDB" id="A0A7V9Z438"/>
<keyword evidence="2" id="KW-0723">Serine/threonine-protein kinase</keyword>
<dbReference type="EMBL" id="JACDUT010000001">
    <property type="protein sequence ID" value="MBA2873635.1"/>
    <property type="molecule type" value="Genomic_DNA"/>
</dbReference>
<dbReference type="GO" id="GO:0042601">
    <property type="term" value="C:endospore-forming forespore"/>
    <property type="evidence" value="ECO:0007669"/>
    <property type="project" value="TreeGrafter"/>
</dbReference>
<dbReference type="InterPro" id="IPR002575">
    <property type="entry name" value="Aminoglycoside_PTrfase"/>
</dbReference>
<organism evidence="2 3">
    <name type="scientific">Thermaerobacillus caldiproteolyticus</name>
    <dbReference type="NCBI Taxonomy" id="247480"/>
    <lineage>
        <taxon>Bacteria</taxon>
        <taxon>Bacillati</taxon>
        <taxon>Bacillota</taxon>
        <taxon>Bacilli</taxon>
        <taxon>Bacillales</taxon>
        <taxon>Anoxybacillaceae</taxon>
        <taxon>Thermaerobacillus</taxon>
    </lineage>
</organism>
<keyword evidence="2" id="KW-0418">Kinase</keyword>
<dbReference type="PANTHER" id="PTHR39179:SF3">
    <property type="entry name" value="COTS-RELATED PROTEIN"/>
    <property type="match status" value="1"/>
</dbReference>
<reference evidence="2 3" key="1">
    <citation type="submission" date="2020-07" db="EMBL/GenBank/DDBJ databases">
        <title>Genomic Encyclopedia of Type Strains, Phase IV (KMG-IV): sequencing the most valuable type-strain genomes for metagenomic binning, comparative biology and taxonomic classification.</title>
        <authorList>
            <person name="Goeker M."/>
        </authorList>
    </citation>
    <scope>NUCLEOTIDE SEQUENCE [LARGE SCALE GENOMIC DNA]</scope>
    <source>
        <strain evidence="2 3">DSM 15730</strain>
    </source>
</reference>
<dbReference type="Proteomes" id="UP000523087">
    <property type="component" value="Unassembled WGS sequence"/>
</dbReference>
<name>A0A7V9Z438_9BACL</name>
<sequence>MTNRNGRDDTIDRLSFLLEAEYGLHLEKLTVLKPRVWLVHTDEGKWILKGYQTFSEAARQLLFLHSLNQAGFSNAPSIRTTTFQNGIFTFQQAYWILQTYIPHVKRLSFTYESDIRDGLTLLMKYHTFTEQLVNIPFFRATLPHYHLYEKWWQRYHYFYSHLPFIERVMDKEELAFILECAQYFLHSFSRFAPSLAEEAVTIIHGDVASHNFLRTEEGTVYLIDYDLIVIAPSSIDYLQYASRILPHLQWSMDRLQEFPPFSLWLTKPWFLHALLFPADIMREWRIILQNNRLWTIPYFHERKQFVQKIVHMIR</sequence>
<dbReference type="PANTHER" id="PTHR39179">
    <property type="entry name" value="SPORE COAT PROTEIN I"/>
    <property type="match status" value="1"/>
</dbReference>
<evidence type="ECO:0000259" key="1">
    <source>
        <dbReference type="Pfam" id="PF01636"/>
    </source>
</evidence>
<accession>A0A7V9Z438</accession>
<comment type="caution">
    <text evidence="2">The sequence shown here is derived from an EMBL/GenBank/DDBJ whole genome shotgun (WGS) entry which is preliminary data.</text>
</comment>
<dbReference type="Gene3D" id="3.30.200.20">
    <property type="entry name" value="Phosphorylase Kinase, domain 1"/>
    <property type="match status" value="1"/>
</dbReference>
<dbReference type="GO" id="GO:0004674">
    <property type="term" value="F:protein serine/threonine kinase activity"/>
    <property type="evidence" value="ECO:0007669"/>
    <property type="project" value="UniProtKB-KW"/>
</dbReference>
<dbReference type="SUPFAM" id="SSF56112">
    <property type="entry name" value="Protein kinase-like (PK-like)"/>
    <property type="match status" value="1"/>
</dbReference>
<dbReference type="Pfam" id="PF01636">
    <property type="entry name" value="APH"/>
    <property type="match status" value="1"/>
</dbReference>